<dbReference type="AlphaFoldDB" id="A0A370B5S0"/>
<dbReference type="Proteomes" id="UP000253741">
    <property type="component" value="Unassembled WGS sequence"/>
</dbReference>
<protein>
    <submittedName>
        <fullName evidence="3">MarR family transcriptional regulator</fullName>
    </submittedName>
</protein>
<dbReference type="InterPro" id="IPR039422">
    <property type="entry name" value="MarR/SlyA-like"/>
</dbReference>
<dbReference type="SUPFAM" id="SSF46785">
    <property type="entry name" value="Winged helix' DNA-binding domain"/>
    <property type="match status" value="1"/>
</dbReference>
<dbReference type="SMART" id="SM00347">
    <property type="entry name" value="HTH_MARR"/>
    <property type="match status" value="1"/>
</dbReference>
<dbReference type="InterPro" id="IPR000835">
    <property type="entry name" value="HTH_MarR-typ"/>
</dbReference>
<dbReference type="Gene3D" id="1.10.10.10">
    <property type="entry name" value="Winged helix-like DNA-binding domain superfamily/Winged helix DNA-binding domain"/>
    <property type="match status" value="1"/>
</dbReference>
<accession>A0A370B5S0</accession>
<dbReference type="PROSITE" id="PS50995">
    <property type="entry name" value="HTH_MARR_2"/>
    <property type="match status" value="1"/>
</dbReference>
<dbReference type="Pfam" id="PF12802">
    <property type="entry name" value="MarR_2"/>
    <property type="match status" value="1"/>
</dbReference>
<feature type="region of interest" description="Disordered" evidence="1">
    <location>
        <begin position="149"/>
        <end position="168"/>
    </location>
</feature>
<gene>
    <name evidence="3" type="ORF">DVH02_16080</name>
</gene>
<feature type="domain" description="HTH marR-type" evidence="2">
    <location>
        <begin position="15"/>
        <end position="144"/>
    </location>
</feature>
<proteinExistence type="predicted"/>
<name>A0A370B5S0_9ACTN</name>
<dbReference type="RefSeq" id="WP_114624515.1">
    <property type="nucleotide sequence ID" value="NZ_QQNA01000117.1"/>
</dbReference>
<dbReference type="GO" id="GO:0006950">
    <property type="term" value="P:response to stress"/>
    <property type="evidence" value="ECO:0007669"/>
    <property type="project" value="TreeGrafter"/>
</dbReference>
<dbReference type="GO" id="GO:0003700">
    <property type="term" value="F:DNA-binding transcription factor activity"/>
    <property type="evidence" value="ECO:0007669"/>
    <property type="project" value="InterPro"/>
</dbReference>
<evidence type="ECO:0000259" key="2">
    <source>
        <dbReference type="PROSITE" id="PS50995"/>
    </source>
</evidence>
<evidence type="ECO:0000313" key="3">
    <source>
        <dbReference type="EMBL" id="RDG37150.1"/>
    </source>
</evidence>
<sequence length="168" mass="18186">MGADISASLRESHEAAQAAREVIELLEVLWERGRDAVSPAPVSTSQLRVLYVLERGDGINLRTLGTALGAAPSSASRLCDRLQALGFIERAPSEVNRRERQLRLTSRGESYLLDLRVRREEALLSAIATLPQATRRALTEGLTGFRGAVDAASPMPGPTRLDDTARPA</sequence>
<comment type="caution">
    <text evidence="3">The sequence shown here is derived from an EMBL/GenBank/DDBJ whole genome shotgun (WGS) entry which is preliminary data.</text>
</comment>
<reference evidence="3 4" key="1">
    <citation type="submission" date="2018-07" db="EMBL/GenBank/DDBJ databases">
        <title>Streptomyces species from bats.</title>
        <authorList>
            <person name="Dunlap C."/>
        </authorList>
    </citation>
    <scope>NUCLEOTIDE SEQUENCE [LARGE SCALE GENOMIC DNA]</scope>
    <source>
        <strain evidence="3 4">AC230</strain>
    </source>
</reference>
<organism evidence="3 4">
    <name type="scientific">Streptomyces corynorhini</name>
    <dbReference type="NCBI Taxonomy" id="2282652"/>
    <lineage>
        <taxon>Bacteria</taxon>
        <taxon>Bacillati</taxon>
        <taxon>Actinomycetota</taxon>
        <taxon>Actinomycetes</taxon>
        <taxon>Kitasatosporales</taxon>
        <taxon>Streptomycetaceae</taxon>
        <taxon>Streptomyces</taxon>
    </lineage>
</organism>
<keyword evidence="4" id="KW-1185">Reference proteome</keyword>
<dbReference type="OrthoDB" id="3830756at2"/>
<evidence type="ECO:0000313" key="4">
    <source>
        <dbReference type="Proteomes" id="UP000253741"/>
    </source>
</evidence>
<dbReference type="PANTHER" id="PTHR33164:SF103">
    <property type="entry name" value="REGULATORY PROTEIN MARR"/>
    <property type="match status" value="1"/>
</dbReference>
<dbReference type="InterPro" id="IPR036388">
    <property type="entry name" value="WH-like_DNA-bd_sf"/>
</dbReference>
<dbReference type="InterPro" id="IPR036390">
    <property type="entry name" value="WH_DNA-bd_sf"/>
</dbReference>
<evidence type="ECO:0000256" key="1">
    <source>
        <dbReference type="SAM" id="MobiDB-lite"/>
    </source>
</evidence>
<dbReference type="EMBL" id="QQNA01000117">
    <property type="protein sequence ID" value="RDG37150.1"/>
    <property type="molecule type" value="Genomic_DNA"/>
</dbReference>
<dbReference type="PANTHER" id="PTHR33164">
    <property type="entry name" value="TRANSCRIPTIONAL REGULATOR, MARR FAMILY"/>
    <property type="match status" value="1"/>
</dbReference>